<reference evidence="2" key="2">
    <citation type="submission" date="2023-01" db="EMBL/GenBank/DDBJ databases">
        <authorList>
            <person name="Sun Q."/>
            <person name="Evtushenko L."/>
        </authorList>
    </citation>
    <scope>NUCLEOTIDE SEQUENCE</scope>
    <source>
        <strain evidence="2">VKM Ac-1940</strain>
    </source>
</reference>
<dbReference type="AlphaFoldDB" id="A0A9W6M5R4"/>
<reference evidence="2" key="1">
    <citation type="journal article" date="2014" name="Int. J. Syst. Evol. Microbiol.">
        <title>Complete genome sequence of Corynebacterium casei LMG S-19264T (=DSM 44701T), isolated from a smear-ripened cheese.</title>
        <authorList>
            <consortium name="US DOE Joint Genome Institute (JGI-PGF)"/>
            <person name="Walter F."/>
            <person name="Albersmeier A."/>
            <person name="Kalinowski J."/>
            <person name="Ruckert C."/>
        </authorList>
    </citation>
    <scope>NUCLEOTIDE SEQUENCE</scope>
    <source>
        <strain evidence="2">VKM Ac-1940</strain>
    </source>
</reference>
<dbReference type="RefSeq" id="WP_204963857.1">
    <property type="nucleotide sequence ID" value="NZ_BAAAUR010000001.1"/>
</dbReference>
<dbReference type="Pfam" id="PF13481">
    <property type="entry name" value="AAA_25"/>
    <property type="match status" value="1"/>
</dbReference>
<evidence type="ECO:0000313" key="2">
    <source>
        <dbReference type="EMBL" id="GLJ95669.1"/>
    </source>
</evidence>
<dbReference type="Proteomes" id="UP001142291">
    <property type="component" value="Unassembled WGS sequence"/>
</dbReference>
<proteinExistence type="predicted"/>
<name>A0A9W6M5R4_9MICO</name>
<evidence type="ECO:0000313" key="3">
    <source>
        <dbReference type="Proteomes" id="UP001142291"/>
    </source>
</evidence>
<accession>A0A9W6M5R4</accession>
<comment type="caution">
    <text evidence="2">The sequence shown here is derived from an EMBL/GenBank/DDBJ whole genome shotgun (WGS) entry which is preliminary data.</text>
</comment>
<keyword evidence="3" id="KW-1185">Reference proteome</keyword>
<feature type="region of interest" description="Disordered" evidence="1">
    <location>
        <begin position="1"/>
        <end position="22"/>
    </location>
</feature>
<evidence type="ECO:0008006" key="4">
    <source>
        <dbReference type="Google" id="ProtNLM"/>
    </source>
</evidence>
<sequence length="387" mass="42399">MTPKKITQPEAESAGQDESREVAFRDVPLAVQTVEGPERPVPLADPNMFRPLDTSLWFSGNWDPPKRVGRGAVLLDGHLNWLDGESGSAKTWLAASWALDFLRDGRRVGWLDEEMGEPGLRERMLNVGATIVDLANFDGLEPMSRDLATYADAFHKWAETLGRGALLVIDSAAPVLAAAGVEENSNGEVTQFLSRVVLPLSRRLGITVLVIDHKSKDANGSKYSRGAGSKRNISDAYFSVRKVTPLTKEQDGRYELVVIKDRGAKYAEDDLFDVTAERRANRGVEWSFVRLDAAERERRKEAKADRTSEDLTGKIIATLCRIYDEGMSASKLRDEIGGADSDIKEALKAAEALGRVAQDGPAAGGHKTWRVTEAERAKQAKGAIDVP</sequence>
<dbReference type="Gene3D" id="3.40.50.300">
    <property type="entry name" value="P-loop containing nucleotide triphosphate hydrolases"/>
    <property type="match status" value="1"/>
</dbReference>
<gene>
    <name evidence="2" type="ORF">GCM10017591_17320</name>
</gene>
<evidence type="ECO:0000256" key="1">
    <source>
        <dbReference type="SAM" id="MobiDB-lite"/>
    </source>
</evidence>
<protein>
    <recommendedName>
        <fullName evidence="4">AAA family ATPase</fullName>
    </recommendedName>
</protein>
<organism evidence="2 3">
    <name type="scientific">Microbacterium dextranolyticum</name>
    <dbReference type="NCBI Taxonomy" id="36806"/>
    <lineage>
        <taxon>Bacteria</taxon>
        <taxon>Bacillati</taxon>
        <taxon>Actinomycetota</taxon>
        <taxon>Actinomycetes</taxon>
        <taxon>Micrococcales</taxon>
        <taxon>Microbacteriaceae</taxon>
        <taxon>Microbacterium</taxon>
    </lineage>
</organism>
<dbReference type="EMBL" id="BSER01000009">
    <property type="protein sequence ID" value="GLJ95669.1"/>
    <property type="molecule type" value="Genomic_DNA"/>
</dbReference>
<dbReference type="SUPFAM" id="SSF52540">
    <property type="entry name" value="P-loop containing nucleoside triphosphate hydrolases"/>
    <property type="match status" value="1"/>
</dbReference>
<dbReference type="InterPro" id="IPR027417">
    <property type="entry name" value="P-loop_NTPase"/>
</dbReference>